<dbReference type="AlphaFoldDB" id="A0A814QUK6"/>
<dbReference type="OrthoDB" id="6286837at2759"/>
<protein>
    <submittedName>
        <fullName evidence="2">Uncharacterized protein</fullName>
    </submittedName>
</protein>
<gene>
    <name evidence="2" type="ORF">OXX778_LOCUS22208</name>
</gene>
<organism evidence="2 3">
    <name type="scientific">Brachionus calyciflorus</name>
    <dbReference type="NCBI Taxonomy" id="104777"/>
    <lineage>
        <taxon>Eukaryota</taxon>
        <taxon>Metazoa</taxon>
        <taxon>Spiralia</taxon>
        <taxon>Gnathifera</taxon>
        <taxon>Rotifera</taxon>
        <taxon>Eurotatoria</taxon>
        <taxon>Monogononta</taxon>
        <taxon>Pseudotrocha</taxon>
        <taxon>Ploima</taxon>
        <taxon>Brachionidae</taxon>
        <taxon>Brachionus</taxon>
    </lineage>
</organism>
<accession>A0A814QUK6</accession>
<evidence type="ECO:0000313" key="3">
    <source>
        <dbReference type="Proteomes" id="UP000663879"/>
    </source>
</evidence>
<feature type="compositionally biased region" description="Polar residues" evidence="1">
    <location>
        <begin position="111"/>
        <end position="122"/>
    </location>
</feature>
<feature type="region of interest" description="Disordered" evidence="1">
    <location>
        <begin position="111"/>
        <end position="135"/>
    </location>
</feature>
<comment type="caution">
    <text evidence="2">The sequence shown here is derived from an EMBL/GenBank/DDBJ whole genome shotgun (WGS) entry which is preliminary data.</text>
</comment>
<evidence type="ECO:0000256" key="1">
    <source>
        <dbReference type="SAM" id="MobiDB-lite"/>
    </source>
</evidence>
<dbReference type="Proteomes" id="UP000663879">
    <property type="component" value="Unassembled WGS sequence"/>
</dbReference>
<proteinExistence type="predicted"/>
<dbReference type="EMBL" id="CAJNOC010009094">
    <property type="protein sequence ID" value="CAF1124829.1"/>
    <property type="molecule type" value="Genomic_DNA"/>
</dbReference>
<reference evidence="2" key="1">
    <citation type="submission" date="2021-02" db="EMBL/GenBank/DDBJ databases">
        <authorList>
            <person name="Nowell W R."/>
        </authorList>
    </citation>
    <scope>NUCLEOTIDE SEQUENCE</scope>
    <source>
        <strain evidence="2">Ploen Becks lab</strain>
    </source>
</reference>
<sequence length="526" mass="62720">MFRNISSSKLWLDQRPPESLREIYNSCLLRLKEIKTNLDELDFKYSIDEANRFKTFSNLSLRLNRIRQLAGIANLKNQKSILEVIKIVNYNIKKNNEEQLRTIQKETLNRQISIESDNESTQSDSKDSDDDYSDDEHLKQDLKTFFNFSNKISKVIREKQEEARINEFLNIDKKKYDNLISPLLNSIKRNFIQIDQESLVDLDCLINIQDLTLQAINTEYSQIIELIEQINSLCDKYLLSFYEKTIEDLSILDKEPQLEHSKKLLKNFEQILKYDQKKNSIFKTIKKNLHNLKNLYLLFSEENSNGILSKNLSDFSKNLSKRFDLDDVQVVLLIPEFSYLLNDCVILLREWINYDSQYSGLIENDMKIFDRKKRDLLDDKIFFDRIYKKLYRRIDLLRTELIETSQKFKAVLTLDVEIEEKRISSVDMRLYFDKIELNLNEIESEMNKLNRMGLVEAKKRSLLKQKLDYFEKDMNLFYIENKVKQIDVEILETSYFKLKNVLIYKSLNETVEKIYYNQGPPKYVST</sequence>
<evidence type="ECO:0000313" key="2">
    <source>
        <dbReference type="EMBL" id="CAF1124829.1"/>
    </source>
</evidence>
<name>A0A814QUK6_9BILA</name>
<keyword evidence="3" id="KW-1185">Reference proteome</keyword>